<gene>
    <name evidence="1" type="ORF">OI18_17020</name>
</gene>
<organism evidence="1 2">
    <name type="scientific">Flavihumibacter solisilvae</name>
    <dbReference type="NCBI Taxonomy" id="1349421"/>
    <lineage>
        <taxon>Bacteria</taxon>
        <taxon>Pseudomonadati</taxon>
        <taxon>Bacteroidota</taxon>
        <taxon>Chitinophagia</taxon>
        <taxon>Chitinophagales</taxon>
        <taxon>Chitinophagaceae</taxon>
        <taxon>Flavihumibacter</taxon>
    </lineage>
</organism>
<proteinExistence type="predicted"/>
<evidence type="ECO:0008006" key="3">
    <source>
        <dbReference type="Google" id="ProtNLM"/>
    </source>
</evidence>
<evidence type="ECO:0000313" key="1">
    <source>
        <dbReference type="EMBL" id="KIC93599.1"/>
    </source>
</evidence>
<dbReference type="AlphaFoldDB" id="A0A0C1IT50"/>
<dbReference type="Proteomes" id="UP000031408">
    <property type="component" value="Unassembled WGS sequence"/>
</dbReference>
<accession>A0A0C1IT50</accession>
<dbReference type="Pfam" id="PF14121">
    <property type="entry name" value="Porin_10"/>
    <property type="match status" value="1"/>
</dbReference>
<reference evidence="1 2" key="1">
    <citation type="submission" date="2014-11" db="EMBL/GenBank/DDBJ databases">
        <title>Genome sequence of Flavihumibacter solisilvae 3-3.</title>
        <authorList>
            <person name="Zhou G."/>
            <person name="Li M."/>
            <person name="Wang G."/>
        </authorList>
    </citation>
    <scope>NUCLEOTIDE SEQUENCE [LARGE SCALE GENOMIC DNA]</scope>
    <source>
        <strain evidence="1 2">3-3</strain>
    </source>
</reference>
<dbReference type="STRING" id="1349421.OI18_17020"/>
<dbReference type="EMBL" id="JSVC01000019">
    <property type="protein sequence ID" value="KIC93599.1"/>
    <property type="molecule type" value="Genomic_DNA"/>
</dbReference>
<keyword evidence="2" id="KW-1185">Reference proteome</keyword>
<comment type="caution">
    <text evidence="1">The sequence shown here is derived from an EMBL/GenBank/DDBJ whole genome shotgun (WGS) entry which is preliminary data.</text>
</comment>
<protein>
    <recommendedName>
        <fullName evidence="3">Porin</fullName>
    </recommendedName>
</protein>
<sequence>MAYIFSLFLLLGTVNLYAQNPLDRIPGVRGMRSGTGTGQDSLKRRDNTEDSITIRFRYLDTSRLMMLDSSVTDFRVRFPLPMDYTFLGNLGLAAKPYAFSPRMVSGWDPGFHAFDIYKLRLDRIKFYQTTRPFSQLGYLLGSKSEQIIHLLHTQNIQPNWNFAFQYDLINAPGFFKNQNTNHNRYLFNSLYQSKNRRYSLYFIFMGNSMQANENGGIKDDYDYLNDVVSFSERTTIPVQLGDYVPPGQGFLNSTLNTGNRQRSSTVFIRQQYDLGRRDSLVTDSTVVQLFYPKFRMEYNFQYSGHRFRYYDSQPDSVYYRKNYDFLLTPANGFNIEEKWSEMVNDFSLYSFPDDQNPQQFLKAGISLQNLTGRFEEGRRKYYNVFVHGEYRNKTKNKKWDMEAAGKFYLTGFNNGDFDVYGSLKRYLSKTLGFAQLGLQNVNRTPSFIYETSSSFSLGEQPSFSKENITRLFASLENDQRRWKLGASYYLVSNYTYFHDYYKADQATALFNVVNLSAEKTFRVGRRWHWLVNVQFNQRVGNGPVNMPLFFTHQRFGYEGNLGFKNLVFSTGLEGRYHTSYKADNYSPLQSQFFYQDTQTISLKLPDIAAYVHFRIRSFTTYFRLENLNTMRLKDGSFGFTNNNLAAPYYPYPGAQLRLGIFWGFVN</sequence>
<dbReference type="InterPro" id="IPR025631">
    <property type="entry name" value="Porin_10"/>
</dbReference>
<name>A0A0C1IT50_9BACT</name>
<evidence type="ECO:0000313" key="2">
    <source>
        <dbReference type="Proteomes" id="UP000031408"/>
    </source>
</evidence>